<comment type="caution">
    <text evidence="5">The sequence shown here is derived from an EMBL/GenBank/DDBJ whole genome shotgun (WGS) entry which is preliminary data.</text>
</comment>
<dbReference type="RefSeq" id="WP_109587351.1">
    <property type="nucleotide sequence ID" value="NZ_JAXEIU010000050.1"/>
</dbReference>
<keyword evidence="6" id="KW-1185">Reference proteome</keyword>
<dbReference type="PANTHER" id="PTHR42953">
    <property type="entry name" value="HIGH-AFFINITY ZINC UPTAKE SYSTEM PROTEIN ZNUA-RELATED"/>
    <property type="match status" value="1"/>
</dbReference>
<dbReference type="Pfam" id="PF01297">
    <property type="entry name" value="ZnuA"/>
    <property type="match status" value="1"/>
</dbReference>
<accession>A0ABX5LLI5</accession>
<evidence type="ECO:0000313" key="6">
    <source>
        <dbReference type="Proteomes" id="UP000245523"/>
    </source>
</evidence>
<sequence length="285" mass="32246">MNRLFFVWIFCFTTFLFAGEKLTVAVTLAPYANIVRAIAGDKMDVLTLVPSNANPHTFEPKPAVLKKFAEASVYFSDGSGMDKAWMPRFKGVNPKIRIAELSAGISWLYEEHEDHEGHEDGPELDPHLWNSPRQVILISSNICSTLVEMDPANAGFYRTNLEAFNKKMTQLDLEFSNRINALPVEKRTFIVFHPSYGYLARDYGLTQIAVEMDGKEPKPRDLANLVREAKEHHVSTVFVQPQFSRRAAESLSREIKAKIVSIDPLAYDFEANLKFFLKTLAGEAK</sequence>
<evidence type="ECO:0000256" key="3">
    <source>
        <dbReference type="ARBA" id="ARBA00022729"/>
    </source>
</evidence>
<protein>
    <submittedName>
        <fullName evidence="5">Zinc transport system substrate-binding protein</fullName>
    </submittedName>
</protein>
<name>A0ABX5LLI5_9BACT</name>
<dbReference type="Gene3D" id="3.40.50.1980">
    <property type="entry name" value="Nitrogenase molybdenum iron protein domain"/>
    <property type="match status" value="2"/>
</dbReference>
<evidence type="ECO:0000313" key="5">
    <source>
        <dbReference type="EMBL" id="PWL03281.1"/>
    </source>
</evidence>
<reference evidence="5 6" key="1">
    <citation type="submission" date="2018-05" db="EMBL/GenBank/DDBJ databases">
        <title>Animal gut microbial communities from fecal samples from Wisconsin, USA.</title>
        <authorList>
            <person name="Neumann A."/>
        </authorList>
    </citation>
    <scope>NUCLEOTIDE SEQUENCE [LARGE SCALE GENOMIC DNA]</scope>
    <source>
        <strain evidence="5 6">UWS4</strain>
    </source>
</reference>
<evidence type="ECO:0000256" key="1">
    <source>
        <dbReference type="ARBA" id="ARBA00011028"/>
    </source>
</evidence>
<dbReference type="PRINTS" id="PR00690">
    <property type="entry name" value="ADHESNFAMILY"/>
</dbReference>
<proteinExistence type="inferred from homology"/>
<keyword evidence="3" id="KW-0732">Signal</keyword>
<evidence type="ECO:0000256" key="2">
    <source>
        <dbReference type="ARBA" id="ARBA00022448"/>
    </source>
</evidence>
<dbReference type="EMBL" id="QGHD01000007">
    <property type="protein sequence ID" value="PWL03281.1"/>
    <property type="molecule type" value="Genomic_DNA"/>
</dbReference>
<gene>
    <name evidence="5" type="ORF">B0H50_10738</name>
</gene>
<evidence type="ECO:0000256" key="4">
    <source>
        <dbReference type="RuleBase" id="RU003512"/>
    </source>
</evidence>
<dbReference type="PRINTS" id="PR00691">
    <property type="entry name" value="ADHESINB"/>
</dbReference>
<dbReference type="SUPFAM" id="SSF53807">
    <property type="entry name" value="Helical backbone' metal receptor"/>
    <property type="match status" value="1"/>
</dbReference>
<organism evidence="5 6">
    <name type="scientific">Hallerella porci</name>
    <dbReference type="NCBI Taxonomy" id="1945871"/>
    <lineage>
        <taxon>Bacteria</taxon>
        <taxon>Pseudomonadati</taxon>
        <taxon>Fibrobacterota</taxon>
        <taxon>Fibrobacteria</taxon>
        <taxon>Fibrobacterales</taxon>
        <taxon>Fibrobacteraceae</taxon>
        <taxon>Hallerella</taxon>
    </lineage>
</organism>
<dbReference type="PANTHER" id="PTHR42953:SF3">
    <property type="entry name" value="HIGH-AFFINITY ZINC UPTAKE SYSTEM PROTEIN ZNUA"/>
    <property type="match status" value="1"/>
</dbReference>
<keyword evidence="2 4" id="KW-0813">Transport</keyword>
<dbReference type="InterPro" id="IPR006129">
    <property type="entry name" value="AdhesinB"/>
</dbReference>
<dbReference type="InterPro" id="IPR006127">
    <property type="entry name" value="ZnuA-like"/>
</dbReference>
<comment type="similarity">
    <text evidence="1 4">Belongs to the bacterial solute-binding protein 9 family.</text>
</comment>
<dbReference type="InterPro" id="IPR006128">
    <property type="entry name" value="Lipoprotein_PsaA-like"/>
</dbReference>
<dbReference type="InterPro" id="IPR050492">
    <property type="entry name" value="Bact_metal-bind_prot9"/>
</dbReference>
<dbReference type="Proteomes" id="UP000245523">
    <property type="component" value="Unassembled WGS sequence"/>
</dbReference>